<dbReference type="PROSITE" id="PS00591">
    <property type="entry name" value="GH10_1"/>
    <property type="match status" value="1"/>
</dbReference>
<evidence type="ECO:0000259" key="14">
    <source>
        <dbReference type="PROSITE" id="PS51760"/>
    </source>
</evidence>
<evidence type="ECO:0000256" key="4">
    <source>
        <dbReference type="ARBA" id="ARBA00022651"/>
    </source>
</evidence>
<dbReference type="Pfam" id="PF06452">
    <property type="entry name" value="CBM9_1"/>
    <property type="match status" value="2"/>
</dbReference>
<dbReference type="SUPFAM" id="SSF51445">
    <property type="entry name" value="(Trans)glycosidases"/>
    <property type="match status" value="1"/>
</dbReference>
<dbReference type="GO" id="GO:0031176">
    <property type="term" value="F:endo-1,4-beta-xylanase activity"/>
    <property type="evidence" value="ECO:0007669"/>
    <property type="project" value="UniProtKB-EC"/>
</dbReference>
<evidence type="ECO:0000256" key="10">
    <source>
        <dbReference type="ARBA" id="ARBA00023326"/>
    </source>
</evidence>
<dbReference type="Proteomes" id="UP000247078">
    <property type="component" value="Unassembled WGS sequence"/>
</dbReference>
<dbReference type="EC" id="3.2.1.8" evidence="12"/>
<accession>A0A855XM19</accession>
<keyword evidence="4 15" id="KW-0858">Xylan degradation</keyword>
<dbReference type="RefSeq" id="WP_110001809.1">
    <property type="nucleotide sequence ID" value="NZ_QGTZ01000015.1"/>
</dbReference>
<dbReference type="Gene3D" id="2.60.40.1190">
    <property type="match status" value="2"/>
</dbReference>
<dbReference type="InterPro" id="IPR010502">
    <property type="entry name" value="Carb-bd_dom_fam9"/>
</dbReference>
<evidence type="ECO:0000256" key="1">
    <source>
        <dbReference type="ARBA" id="ARBA00000681"/>
    </source>
</evidence>
<organism evidence="15 16">
    <name type="scientific">Paenibacillus pabuli</name>
    <dbReference type="NCBI Taxonomy" id="1472"/>
    <lineage>
        <taxon>Bacteria</taxon>
        <taxon>Bacillati</taxon>
        <taxon>Bacillota</taxon>
        <taxon>Bacilli</taxon>
        <taxon>Bacillales</taxon>
        <taxon>Paenibacillaceae</taxon>
        <taxon>Paenibacillus</taxon>
    </lineage>
</organism>
<evidence type="ECO:0000256" key="9">
    <source>
        <dbReference type="ARBA" id="ARBA00023295"/>
    </source>
</evidence>
<dbReference type="InterPro" id="IPR017853">
    <property type="entry name" value="GH"/>
</dbReference>
<feature type="signal peptide" evidence="13">
    <location>
        <begin position="1"/>
        <end position="29"/>
    </location>
</feature>
<dbReference type="SUPFAM" id="SSF49785">
    <property type="entry name" value="Galactose-binding domain-like"/>
    <property type="match status" value="1"/>
</dbReference>
<dbReference type="EMBL" id="QGTZ01000015">
    <property type="protein sequence ID" value="PWW34309.1"/>
    <property type="molecule type" value="Genomic_DNA"/>
</dbReference>
<dbReference type="PROSITE" id="PS51760">
    <property type="entry name" value="GH10_2"/>
    <property type="match status" value="1"/>
</dbReference>
<dbReference type="InterPro" id="IPR008979">
    <property type="entry name" value="Galactose-bd-like_sf"/>
</dbReference>
<keyword evidence="7 12" id="KW-0378">Hydrolase</keyword>
<name>A0A855XM19_9BACL</name>
<dbReference type="PRINTS" id="PR00134">
    <property type="entry name" value="GLHYDRLASE10"/>
</dbReference>
<gene>
    <name evidence="15" type="ORF">DET56_11521</name>
</gene>
<dbReference type="InterPro" id="IPR001000">
    <property type="entry name" value="GH10_dom"/>
</dbReference>
<feature type="domain" description="GH10" evidence="14">
    <location>
        <begin position="200"/>
        <end position="517"/>
    </location>
</feature>
<evidence type="ECO:0000256" key="3">
    <source>
        <dbReference type="ARBA" id="ARBA00007495"/>
    </source>
</evidence>
<dbReference type="InterPro" id="IPR044846">
    <property type="entry name" value="GH10"/>
</dbReference>
<dbReference type="GO" id="GO:0045493">
    <property type="term" value="P:xylan catabolic process"/>
    <property type="evidence" value="ECO:0007669"/>
    <property type="project" value="UniProtKB-UniPathway"/>
</dbReference>
<dbReference type="Gene3D" id="2.60.120.260">
    <property type="entry name" value="Galactose-binding domain-like"/>
    <property type="match status" value="1"/>
</dbReference>
<evidence type="ECO:0000256" key="13">
    <source>
        <dbReference type="SAM" id="SignalP"/>
    </source>
</evidence>
<dbReference type="PANTHER" id="PTHR31490">
    <property type="entry name" value="GLYCOSYL HYDROLASE"/>
    <property type="match status" value="1"/>
</dbReference>
<proteinExistence type="inferred from homology"/>
<dbReference type="InterPro" id="IPR003305">
    <property type="entry name" value="CenC_carb-bd"/>
</dbReference>
<keyword evidence="9 12" id="KW-0326">Glycosidase</keyword>
<feature type="chain" id="PRO_5033064810" description="Beta-xylanase" evidence="13">
    <location>
        <begin position="30"/>
        <end position="892"/>
    </location>
</feature>
<protein>
    <recommendedName>
        <fullName evidence="12">Beta-xylanase</fullName>
        <ecNumber evidence="12">3.2.1.8</ecNumber>
    </recommendedName>
</protein>
<sequence>MKRLGQWNITALVLVLVLAMLPFSNVSHAAQAVTEVEESHLSTNFEDGTLQGWTPRLGNERLSVTQQEAHEGQSSMLVANRERSYHGPMLSMKNLLERNQEYEITAYVRLTQEPTTDQTLQLTTYKKTTAESWNPIGSVKIAKAEWNTWHKITGKFQYSDDPAELNLFIETPYISEDSVDTLSFYVDDVSFTLADQLEIEEGILSLEDLYQDDFPIGAAVYRWQLEGAYGQLLTKHFNSLTATYEMKPKYMSPSEGVYEFEAADQYVQFAEEHGMGVRGHALLWHIDAAEWMIKDPQGNPASRELLLARIQDYVETVMTRYKGKIYAWDVVNEAIADSNGDANGLRKSPFYELIGPDYIEKTYEFARAADPDAKLYYNEYFTEIPEKREHMYQLVKRLKEKGLVDGVGLQSHYNLESPPVEEIEKTINMFAALGLDIQITELDVDSGIPFGEEMSDEVAVKQAYRYKELLDLYQKHKDHISSVTLWGLQDEKSYNNQAMLFDSALKAKKAYWGLVDESSLPVLTQRAVSLSGKPDIKKKSHDLLWNKAVSTTLKGDSSGSASFRTLWDHSNLYILVDVQDAKADVNDRVDIFVDLNNGKTTSYEADDRHVIIKRSGKAEGAEQRSYHVRETKAGYQVELFIPWGGIQAGSGYEVGLDIRVTDGGASGTEPHHPLYWNDRTQSQEQDTSKYGVIQLAPMPKSAQAVQGIVQIDGKKDALWNKAVPFEVKRLNQTEGAEAVAHAIWSGEYLYLLVDVTDPNIITDRINPWDQDSVEIFLDENHQRTPYFQYDDAQFRISADNVGTFAGSASPGRLVSAVKKTNKGYLVEARIKLHSLTPKAGNVLGLDLQINDNQGGGKQNVAKWNDKTNESWRNTSQYGILTFVGKERYPSGT</sequence>
<evidence type="ECO:0000256" key="11">
    <source>
        <dbReference type="PROSITE-ProRule" id="PRU10061"/>
    </source>
</evidence>
<dbReference type="InterPro" id="IPR031158">
    <property type="entry name" value="GH10_AS"/>
</dbReference>
<keyword evidence="6" id="KW-0677">Repeat</keyword>
<evidence type="ECO:0000256" key="5">
    <source>
        <dbReference type="ARBA" id="ARBA00022729"/>
    </source>
</evidence>
<evidence type="ECO:0000256" key="8">
    <source>
        <dbReference type="ARBA" id="ARBA00023277"/>
    </source>
</evidence>
<evidence type="ECO:0000256" key="2">
    <source>
        <dbReference type="ARBA" id="ARBA00004851"/>
    </source>
</evidence>
<comment type="caution">
    <text evidence="15">The sequence shown here is derived from an EMBL/GenBank/DDBJ whole genome shotgun (WGS) entry which is preliminary data.</text>
</comment>
<comment type="pathway">
    <text evidence="2">Glycan degradation; xylan degradation.</text>
</comment>
<evidence type="ECO:0000256" key="7">
    <source>
        <dbReference type="ARBA" id="ARBA00022801"/>
    </source>
</evidence>
<dbReference type="SMART" id="SM00633">
    <property type="entry name" value="Glyco_10"/>
    <property type="match status" value="1"/>
</dbReference>
<feature type="active site" description="Nucleophile" evidence="11">
    <location>
        <position position="441"/>
    </location>
</feature>
<keyword evidence="10 12" id="KW-0624">Polysaccharide degradation</keyword>
<dbReference type="SUPFAM" id="SSF49344">
    <property type="entry name" value="CBD9-like"/>
    <property type="match status" value="2"/>
</dbReference>
<dbReference type="UniPathway" id="UPA00114"/>
<dbReference type="Pfam" id="PF02018">
    <property type="entry name" value="CBM_4_9"/>
    <property type="match status" value="1"/>
</dbReference>
<comment type="similarity">
    <text evidence="3 12">Belongs to the glycosyl hydrolase 10 (cellulase F) family.</text>
</comment>
<evidence type="ECO:0000313" key="16">
    <source>
        <dbReference type="Proteomes" id="UP000247078"/>
    </source>
</evidence>
<keyword evidence="5 13" id="KW-0732">Signal</keyword>
<keyword evidence="8 12" id="KW-0119">Carbohydrate metabolism</keyword>
<dbReference type="AlphaFoldDB" id="A0A855XM19"/>
<evidence type="ECO:0000256" key="6">
    <source>
        <dbReference type="ARBA" id="ARBA00022737"/>
    </source>
</evidence>
<evidence type="ECO:0000313" key="15">
    <source>
        <dbReference type="EMBL" id="PWW34309.1"/>
    </source>
</evidence>
<dbReference type="PANTHER" id="PTHR31490:SF90">
    <property type="entry name" value="ENDO-1,4-BETA-XYLANASE A"/>
    <property type="match status" value="1"/>
</dbReference>
<reference evidence="15 16" key="1">
    <citation type="submission" date="2018-05" db="EMBL/GenBank/DDBJ databases">
        <title>Freshwater and sediment microbial communities from various areas in North America, analyzing microbe dynamics in response to fracking.</title>
        <authorList>
            <person name="Lamendella R."/>
        </authorList>
    </citation>
    <scope>NUCLEOTIDE SEQUENCE [LARGE SCALE GENOMIC DNA]</scope>
    <source>
        <strain evidence="15 16">DB-3</strain>
    </source>
</reference>
<dbReference type="GO" id="GO:0030246">
    <property type="term" value="F:carbohydrate binding"/>
    <property type="evidence" value="ECO:0007669"/>
    <property type="project" value="InterPro"/>
</dbReference>
<evidence type="ECO:0000256" key="12">
    <source>
        <dbReference type="RuleBase" id="RU361174"/>
    </source>
</evidence>
<comment type="catalytic activity">
    <reaction evidence="1 12">
        <text>Endohydrolysis of (1-&gt;4)-beta-D-xylosidic linkages in xylans.</text>
        <dbReference type="EC" id="3.2.1.8"/>
    </reaction>
</comment>
<dbReference type="Pfam" id="PF00331">
    <property type="entry name" value="Glyco_hydro_10"/>
    <property type="match status" value="1"/>
</dbReference>
<dbReference type="Gene3D" id="3.20.20.80">
    <property type="entry name" value="Glycosidases"/>
    <property type="match status" value="1"/>
</dbReference>